<comment type="subcellular location">
    <subcellularLocation>
        <location evidence="1">Membrane</location>
        <topology evidence="1">Multi-pass membrane protein</topology>
    </subcellularLocation>
</comment>
<protein>
    <submittedName>
        <fullName evidence="13">Uncharacterized protein</fullName>
    </submittedName>
</protein>
<feature type="transmembrane region" description="Helical" evidence="10">
    <location>
        <begin position="72"/>
        <end position="93"/>
    </location>
</feature>
<dbReference type="SUPFAM" id="SSF47473">
    <property type="entry name" value="EF-hand"/>
    <property type="match status" value="1"/>
</dbReference>
<evidence type="ECO:0000256" key="10">
    <source>
        <dbReference type="SAM" id="Phobius"/>
    </source>
</evidence>
<dbReference type="GO" id="GO:0005509">
    <property type="term" value="F:calcium ion binding"/>
    <property type="evidence" value="ECO:0007669"/>
    <property type="project" value="InterPro"/>
</dbReference>
<dbReference type="AlphaFoldDB" id="A0AA38LI34"/>
<dbReference type="Pfam" id="PF07885">
    <property type="entry name" value="Ion_trans_2"/>
    <property type="match status" value="2"/>
</dbReference>
<dbReference type="Gene3D" id="1.10.287.70">
    <property type="match status" value="2"/>
</dbReference>
<evidence type="ECO:0000256" key="7">
    <source>
        <dbReference type="ARBA" id="ARBA00023065"/>
    </source>
</evidence>
<evidence type="ECO:0000256" key="2">
    <source>
        <dbReference type="ARBA" id="ARBA00010159"/>
    </source>
</evidence>
<dbReference type="PANTHER" id="PTHR11003">
    <property type="entry name" value="POTASSIUM CHANNEL, SUBFAMILY K"/>
    <property type="match status" value="1"/>
</dbReference>
<keyword evidence="8 10" id="KW-0472">Membrane</keyword>
<evidence type="ECO:0000256" key="4">
    <source>
        <dbReference type="ARBA" id="ARBA00022692"/>
    </source>
</evidence>
<dbReference type="Gene3D" id="1.10.238.10">
    <property type="entry name" value="EF-hand"/>
    <property type="match status" value="1"/>
</dbReference>
<dbReference type="PANTHER" id="PTHR11003:SF291">
    <property type="entry name" value="IP11374P"/>
    <property type="match status" value="1"/>
</dbReference>
<dbReference type="Pfam" id="PF13202">
    <property type="entry name" value="EF-hand_5"/>
    <property type="match status" value="2"/>
</dbReference>
<dbReference type="InterPro" id="IPR013099">
    <property type="entry name" value="K_chnl_dom"/>
</dbReference>
<dbReference type="SUPFAM" id="SSF81324">
    <property type="entry name" value="Voltage-gated potassium channels"/>
    <property type="match status" value="2"/>
</dbReference>
<feature type="transmembrane region" description="Helical" evidence="10">
    <location>
        <begin position="130"/>
        <end position="158"/>
    </location>
</feature>
<evidence type="ECO:0000256" key="9">
    <source>
        <dbReference type="ARBA" id="ARBA00023303"/>
    </source>
</evidence>
<dbReference type="Proteomes" id="UP000824469">
    <property type="component" value="Unassembled WGS sequence"/>
</dbReference>
<comment type="similarity">
    <text evidence="2">Belongs to the two pore domain potassium channel (TC 1.A.1.7) family.</text>
</comment>
<keyword evidence="4 10" id="KW-0812">Transmembrane</keyword>
<feature type="domain" description="Potassium channel" evidence="11">
    <location>
        <begin position="199"/>
        <end position="269"/>
    </location>
</feature>
<keyword evidence="3" id="KW-0813">Transport</keyword>
<dbReference type="InterPro" id="IPR018247">
    <property type="entry name" value="EF_Hand_1_Ca_BS"/>
</dbReference>
<evidence type="ECO:0000256" key="1">
    <source>
        <dbReference type="ARBA" id="ARBA00004141"/>
    </source>
</evidence>
<keyword evidence="9" id="KW-0407">Ion channel</keyword>
<keyword evidence="14" id="KW-1185">Reference proteome</keyword>
<feature type="domain" description="EF-hand" evidence="12">
    <location>
        <begin position="330"/>
        <end position="349"/>
    </location>
</feature>
<dbReference type="EMBL" id="JAHRHJ020000002">
    <property type="protein sequence ID" value="KAH9324829.1"/>
    <property type="molecule type" value="Genomic_DNA"/>
</dbReference>
<feature type="domain" description="EF-hand" evidence="12">
    <location>
        <begin position="293"/>
        <end position="309"/>
    </location>
</feature>
<evidence type="ECO:0000256" key="3">
    <source>
        <dbReference type="ARBA" id="ARBA00022448"/>
    </source>
</evidence>
<dbReference type="PRINTS" id="PR01333">
    <property type="entry name" value="2POREKCHANEL"/>
</dbReference>
<dbReference type="InterPro" id="IPR011992">
    <property type="entry name" value="EF-hand-dom_pair"/>
</dbReference>
<dbReference type="GO" id="GO:0022841">
    <property type="term" value="F:potassium ion leak channel activity"/>
    <property type="evidence" value="ECO:0007669"/>
    <property type="project" value="TreeGrafter"/>
</dbReference>
<keyword evidence="5" id="KW-0106">Calcium</keyword>
<evidence type="ECO:0000313" key="14">
    <source>
        <dbReference type="Proteomes" id="UP000824469"/>
    </source>
</evidence>
<comment type="caution">
    <text evidence="13">The sequence shown here is derived from an EMBL/GenBank/DDBJ whole genome shotgun (WGS) entry which is preliminary data.</text>
</comment>
<keyword evidence="7" id="KW-0406">Ion transport</keyword>
<evidence type="ECO:0000259" key="11">
    <source>
        <dbReference type="Pfam" id="PF07885"/>
    </source>
</evidence>
<keyword evidence="6 10" id="KW-1133">Transmembrane helix</keyword>
<dbReference type="PROSITE" id="PS00018">
    <property type="entry name" value="EF_HAND_1"/>
    <property type="match status" value="2"/>
</dbReference>
<evidence type="ECO:0000256" key="8">
    <source>
        <dbReference type="ARBA" id="ARBA00023136"/>
    </source>
</evidence>
<dbReference type="InterPro" id="IPR002048">
    <property type="entry name" value="EF_hand_dom"/>
</dbReference>
<accession>A0AA38LI34</accession>
<dbReference type="GO" id="GO:0009705">
    <property type="term" value="C:plant-type vacuole membrane"/>
    <property type="evidence" value="ECO:0007669"/>
    <property type="project" value="TreeGrafter"/>
</dbReference>
<feature type="transmembrane region" description="Helical" evidence="10">
    <location>
        <begin position="247"/>
        <end position="268"/>
    </location>
</feature>
<organism evidence="13 14">
    <name type="scientific">Taxus chinensis</name>
    <name type="common">Chinese yew</name>
    <name type="synonym">Taxus wallichiana var. chinensis</name>
    <dbReference type="NCBI Taxonomy" id="29808"/>
    <lineage>
        <taxon>Eukaryota</taxon>
        <taxon>Viridiplantae</taxon>
        <taxon>Streptophyta</taxon>
        <taxon>Embryophyta</taxon>
        <taxon>Tracheophyta</taxon>
        <taxon>Spermatophyta</taxon>
        <taxon>Pinopsida</taxon>
        <taxon>Pinidae</taxon>
        <taxon>Conifers II</taxon>
        <taxon>Cupressales</taxon>
        <taxon>Taxaceae</taxon>
        <taxon>Taxus</taxon>
    </lineage>
</organism>
<evidence type="ECO:0000256" key="5">
    <source>
        <dbReference type="ARBA" id="ARBA00022837"/>
    </source>
</evidence>
<feature type="transmembrane region" description="Helical" evidence="10">
    <location>
        <begin position="193"/>
        <end position="212"/>
    </location>
</feature>
<name>A0AA38LI34_TAXCH</name>
<evidence type="ECO:0000256" key="6">
    <source>
        <dbReference type="ARBA" id="ARBA00022989"/>
    </source>
</evidence>
<gene>
    <name evidence="13" type="ORF">KI387_005007</name>
</gene>
<reference evidence="13 14" key="1">
    <citation type="journal article" date="2021" name="Nat. Plants">
        <title>The Taxus genome provides insights into paclitaxel biosynthesis.</title>
        <authorList>
            <person name="Xiong X."/>
            <person name="Gou J."/>
            <person name="Liao Q."/>
            <person name="Li Y."/>
            <person name="Zhou Q."/>
            <person name="Bi G."/>
            <person name="Li C."/>
            <person name="Du R."/>
            <person name="Wang X."/>
            <person name="Sun T."/>
            <person name="Guo L."/>
            <person name="Liang H."/>
            <person name="Lu P."/>
            <person name="Wu Y."/>
            <person name="Zhang Z."/>
            <person name="Ro D.K."/>
            <person name="Shang Y."/>
            <person name="Huang S."/>
            <person name="Yan J."/>
        </authorList>
    </citation>
    <scope>NUCLEOTIDE SEQUENCE [LARGE SCALE GENOMIC DNA]</scope>
    <source>
        <strain evidence="13">Ta-2019</strain>
    </source>
</reference>
<dbReference type="OMA" id="KILACIY"/>
<dbReference type="InterPro" id="IPR003280">
    <property type="entry name" value="2pore_dom_K_chnl"/>
</dbReference>
<dbReference type="GO" id="GO:0005886">
    <property type="term" value="C:plasma membrane"/>
    <property type="evidence" value="ECO:0007669"/>
    <property type="project" value="TreeGrafter"/>
</dbReference>
<feature type="domain" description="Potassium channel" evidence="11">
    <location>
        <begin position="78"/>
        <end position="158"/>
    </location>
</feature>
<proteinExistence type="inferred from homology"/>
<dbReference type="GO" id="GO:0015271">
    <property type="term" value="F:outward rectifier potassium channel activity"/>
    <property type="evidence" value="ECO:0007669"/>
    <property type="project" value="TreeGrafter"/>
</dbReference>
<evidence type="ECO:0000313" key="13">
    <source>
        <dbReference type="EMBL" id="KAH9324829.1"/>
    </source>
</evidence>
<dbReference type="GO" id="GO:0030322">
    <property type="term" value="P:stabilization of membrane potential"/>
    <property type="evidence" value="ECO:0007669"/>
    <property type="project" value="TreeGrafter"/>
</dbReference>
<feature type="transmembrane region" description="Helical" evidence="10">
    <location>
        <begin position="105"/>
        <end position="124"/>
    </location>
</feature>
<evidence type="ECO:0000259" key="12">
    <source>
        <dbReference type="Pfam" id="PF13202"/>
    </source>
</evidence>
<sequence>MEVFVKENGIKEPLLPNFSNQPNQFEKDVNSRSGRLHRCRSAPASYLNQPKTTEKDLLSVLPYKTHGNRPTLTQAGLILFIYLGVGMICFYNVQHELSGLKTSRMVDALYFSIVTMTTVGYGDLVPNGVLAKLLSCIFVFSGMALVGLFLSGAADYLVEKQERLLIKSFQRQKKHALNEFQIEKQIHRAQWKLLVSLAILLALIVVGIVVLHEVEGLDLLNSFYCVLSTITTLGYGDQSFLTEAGRIFAIIWILVSTLCLAQFFLYLAETRTEDRQKALVSWVLNRKTTVTDLEAADMDSDGVVSASEFVLYKLKEMGKIEEEDVALFMKEFNNLDADHSGTLTKSDLNLAQQAPED</sequence>